<dbReference type="AlphaFoldDB" id="A0A9P7NDJ3"/>
<reference evidence="1" key="1">
    <citation type="journal article" date="2020" name="bioRxiv">
        <title>Whole genome comparisons of ergot fungi reveals the divergence and evolution of species within the genus Claviceps are the result of varying mechanisms driving genome evolution and host range expansion.</title>
        <authorList>
            <person name="Wyka S.A."/>
            <person name="Mondo S.J."/>
            <person name="Liu M."/>
            <person name="Dettman J."/>
            <person name="Nalam V."/>
            <person name="Broders K.D."/>
        </authorList>
    </citation>
    <scope>NUCLEOTIDE SEQUENCE</scope>
    <source>
        <strain evidence="1">CCC 602</strain>
    </source>
</reference>
<keyword evidence="2" id="KW-1185">Reference proteome</keyword>
<dbReference type="Proteomes" id="UP000748025">
    <property type="component" value="Unassembled WGS sequence"/>
</dbReference>
<comment type="caution">
    <text evidence="1">The sequence shown here is derived from an EMBL/GenBank/DDBJ whole genome shotgun (WGS) entry which is preliminary data.</text>
</comment>
<name>A0A9P7NDJ3_9HYPO</name>
<protein>
    <submittedName>
        <fullName evidence="1">Uncharacterized protein</fullName>
    </submittedName>
</protein>
<sequence>MSKVSEELIGILQDRYSRGLTTSVAQAKTTPIPSDPLLAYGVLNVPNDPSKGWKRVDTGADEGNSPTQCGLKNNSIVAFTFVTDPADDEVVFEVEWPKDDEELYEQQA</sequence>
<gene>
    <name evidence="1" type="ORF">E4U43_007450</name>
</gene>
<dbReference type="EMBL" id="SRPW01000631">
    <property type="protein sequence ID" value="KAG6013188.1"/>
    <property type="molecule type" value="Genomic_DNA"/>
</dbReference>
<proteinExistence type="predicted"/>
<accession>A0A9P7NDJ3</accession>
<evidence type="ECO:0000313" key="1">
    <source>
        <dbReference type="EMBL" id="KAG6013188.1"/>
    </source>
</evidence>
<organism evidence="1 2">
    <name type="scientific">Claviceps pusilla</name>
    <dbReference type="NCBI Taxonomy" id="123648"/>
    <lineage>
        <taxon>Eukaryota</taxon>
        <taxon>Fungi</taxon>
        <taxon>Dikarya</taxon>
        <taxon>Ascomycota</taxon>
        <taxon>Pezizomycotina</taxon>
        <taxon>Sordariomycetes</taxon>
        <taxon>Hypocreomycetidae</taxon>
        <taxon>Hypocreales</taxon>
        <taxon>Clavicipitaceae</taxon>
        <taxon>Claviceps</taxon>
    </lineage>
</organism>
<evidence type="ECO:0000313" key="2">
    <source>
        <dbReference type="Proteomes" id="UP000748025"/>
    </source>
</evidence>
<dbReference type="OrthoDB" id="5376498at2759"/>